<feature type="region of interest" description="Disordered" evidence="2">
    <location>
        <begin position="743"/>
        <end position="784"/>
    </location>
</feature>
<evidence type="ECO:0000313" key="5">
    <source>
        <dbReference type="Proteomes" id="UP000054466"/>
    </source>
</evidence>
<accession>A0A0D2D9H4</accession>
<feature type="region of interest" description="Disordered" evidence="2">
    <location>
        <begin position="1"/>
        <end position="21"/>
    </location>
</feature>
<dbReference type="VEuPathDB" id="FungiDB:PV07_03921"/>
<dbReference type="Proteomes" id="UP000054466">
    <property type="component" value="Unassembled WGS sequence"/>
</dbReference>
<reference evidence="4 5" key="1">
    <citation type="submission" date="2015-01" db="EMBL/GenBank/DDBJ databases">
        <title>The Genome Sequence of Cladophialophora immunda CBS83496.</title>
        <authorList>
            <consortium name="The Broad Institute Genomics Platform"/>
            <person name="Cuomo C."/>
            <person name="de Hoog S."/>
            <person name="Gorbushina A."/>
            <person name="Stielow B."/>
            <person name="Teixiera M."/>
            <person name="Abouelleil A."/>
            <person name="Chapman S.B."/>
            <person name="Priest M."/>
            <person name="Young S.K."/>
            <person name="Wortman J."/>
            <person name="Nusbaum C."/>
            <person name="Birren B."/>
        </authorList>
    </citation>
    <scope>NUCLEOTIDE SEQUENCE [LARGE SCALE GENOMIC DNA]</scope>
    <source>
        <strain evidence="4 5">CBS 83496</strain>
    </source>
</reference>
<proteinExistence type="predicted"/>
<dbReference type="HOGENOM" id="CLU_347137_0_0_1"/>
<feature type="coiled-coil region" evidence="1">
    <location>
        <begin position="558"/>
        <end position="592"/>
    </location>
</feature>
<feature type="compositionally biased region" description="Polar residues" evidence="2">
    <location>
        <begin position="380"/>
        <end position="397"/>
    </location>
</feature>
<keyword evidence="3" id="KW-1133">Transmembrane helix</keyword>
<sequence>MATSLAHLSLTRLPPTPPREDKSFSGLAQLAILRGSHAFAFVACLSLFVLVSATNIFSYVILALCLQLCPRSRERQHRLILRLTGPTRIQVVLEQWLEEFLRTNWPNQPRCLIRLAEAGRDEFNKEEESGPPLKPSPKRSYIPEERPQLTPLFSLKAQRGPRDYHYSCTPSQKSKRPKRDGDSFLSSWSAAAGDDRGSSMLPQDKSRPVLQPPSHHPIQVTGSLAAQPSQRSLCKGRPPRPPHPSQPCRDRLPAPPQAPHFPAVATPPKDELSQAASHRTATQPSPSTVHASPKVHTWPSHSTTTSKQQKSHTFPGPSTTNASEYKQSQRAERGPTLRRPRASFGAGGPQTTRTLPQFDVEPDGIIHVGGEAPRKRRKGGQNSPHPQGNASGAQDTNGNEEPPNPSSEDESESADEERAPNRNPHGKTASDSKGTGPFFRCPMYSADPQRYGDTRCKHWRGRCIADVTRHSLKDAGEGSDQWNKIKALSSKKLTSQDRWRRYFIIFNDETETYQMNHPYWVNGDAEDKVTDFLRCTMDQMKSDLDSTLGLKKIEQYSAMLAEKKLRDASIRLQCQEEKTAAMRREFKALEDSQLTFKAQFEELLSLGTSGTASNPTAPIMGHLDLAGAGLGMSMQRSGSGRGPEADMSHLEAHLVDASADRSASMLPTGPAGFSGMAMPAATFPGNHYFTSQQPVNEVIATTEMVMDGTGHLSTANHWQTPQFYDQQSPTLRPPLSQMQFSDSGIGSSMPRTHRPISSANSAEDNSNNFGIYSRMTPSGDTSPSGQCTGGYTFRPLNGYDIQQLGVRGQFMRQ</sequence>
<dbReference type="EMBL" id="KN847041">
    <property type="protein sequence ID" value="KIW32369.1"/>
    <property type="molecule type" value="Genomic_DNA"/>
</dbReference>
<keyword evidence="3" id="KW-0812">Transmembrane</keyword>
<dbReference type="AlphaFoldDB" id="A0A0D2D9H4"/>
<dbReference type="OrthoDB" id="4149219at2759"/>
<evidence type="ECO:0000313" key="4">
    <source>
        <dbReference type="EMBL" id="KIW32369.1"/>
    </source>
</evidence>
<keyword evidence="3" id="KW-0472">Membrane</keyword>
<feature type="compositionally biased region" description="Polar residues" evidence="2">
    <location>
        <begin position="274"/>
        <end position="290"/>
    </location>
</feature>
<dbReference type="GeneID" id="27343115"/>
<feature type="transmembrane region" description="Helical" evidence="3">
    <location>
        <begin position="38"/>
        <end position="62"/>
    </location>
</feature>
<evidence type="ECO:0000256" key="2">
    <source>
        <dbReference type="SAM" id="MobiDB-lite"/>
    </source>
</evidence>
<feature type="compositionally biased region" description="Low complexity" evidence="2">
    <location>
        <begin position="757"/>
        <end position="768"/>
    </location>
</feature>
<name>A0A0D2D9H4_9EURO</name>
<feature type="region of interest" description="Disordered" evidence="2">
    <location>
        <begin position="123"/>
        <end position="437"/>
    </location>
</feature>
<dbReference type="RefSeq" id="XP_016252585.1">
    <property type="nucleotide sequence ID" value="XM_016390683.1"/>
</dbReference>
<feature type="compositionally biased region" description="Polar residues" evidence="2">
    <location>
        <begin position="775"/>
        <end position="784"/>
    </location>
</feature>
<protein>
    <submittedName>
        <fullName evidence="4">Uncharacterized protein</fullName>
    </submittedName>
</protein>
<evidence type="ECO:0000256" key="1">
    <source>
        <dbReference type="SAM" id="Coils"/>
    </source>
</evidence>
<keyword evidence="5" id="KW-1185">Reference proteome</keyword>
<feature type="compositionally biased region" description="Low complexity" evidence="2">
    <location>
        <begin position="300"/>
        <end position="313"/>
    </location>
</feature>
<evidence type="ECO:0000256" key="3">
    <source>
        <dbReference type="SAM" id="Phobius"/>
    </source>
</evidence>
<gene>
    <name evidence="4" type="ORF">PV07_03921</name>
</gene>
<keyword evidence="1" id="KW-0175">Coiled coil</keyword>
<feature type="compositionally biased region" description="Polar residues" evidence="2">
    <location>
        <begin position="220"/>
        <end position="232"/>
    </location>
</feature>
<feature type="compositionally biased region" description="Polar residues" evidence="2">
    <location>
        <begin position="316"/>
        <end position="326"/>
    </location>
</feature>
<organism evidence="4 5">
    <name type="scientific">Cladophialophora immunda</name>
    <dbReference type="NCBI Taxonomy" id="569365"/>
    <lineage>
        <taxon>Eukaryota</taxon>
        <taxon>Fungi</taxon>
        <taxon>Dikarya</taxon>
        <taxon>Ascomycota</taxon>
        <taxon>Pezizomycotina</taxon>
        <taxon>Eurotiomycetes</taxon>
        <taxon>Chaetothyriomycetidae</taxon>
        <taxon>Chaetothyriales</taxon>
        <taxon>Herpotrichiellaceae</taxon>
        <taxon>Cladophialophora</taxon>
    </lineage>
</organism>